<name>A0ACB6ZL89_THEGA</name>
<accession>A0ACB6ZL89</accession>
<comment type="caution">
    <text evidence="1">The sequence shown here is derived from an EMBL/GenBank/DDBJ whole genome shotgun (WGS) entry which is preliminary data.</text>
</comment>
<sequence length="587" mass="65969">MTLDSAGPNVPQDLVSIFHCSFHPTKGNIIDWALKTNPDLDLTNVEFSSLPSGLHLVEEDVVYFTKGGHQGVSIFRRRETSEEGHRGFRLSSLGVLVAKSPRPRPWRHVLSLKSLIRSMYSRFKDEGIYDPGQFDWSSAESFFEQRKNSRTDSSDSGVWRGWSDELDLPDPDFYNPTTHLPHLLRILGLSTITLYKHILGRRRILIYTLPPVEASGILCQVAADMVDGSSLRLKGRTRESIRVLGMVTLSDLDMLQSEENCRRGWVACTTDAIYLEKPSFYDLVIDLTTSTPYKTGNPTLYLSRPTEWTGDGKARRHKLSPVRFTWSDLKVWAELERLLARHVTDDRHCCEPHPKATVESPSSWTGIWRVYEDVCITCAGIWLGTWRNNSVASYSTVNGNMANWGQVRLEGDEDLSVGGSYVRNLGMGIEGRPAAPSDLDREVPGVSGSSKATKRTSGMSVWSKFTNRDANDRLIQFPSDEEDARLRKHEQQVLLTLALLQTFHAHTTNLLSKLAYHLPSAPGPSSGGNLSTIYLSPRDLYAFELGPLSGLDAQFIEWLGEEYGSRVGVRVVVRRGWRDLIRVIFGL</sequence>
<evidence type="ECO:0000313" key="2">
    <source>
        <dbReference type="Proteomes" id="UP000886501"/>
    </source>
</evidence>
<organism evidence="1 2">
    <name type="scientific">Thelephora ganbajun</name>
    <name type="common">Ganba fungus</name>
    <dbReference type="NCBI Taxonomy" id="370292"/>
    <lineage>
        <taxon>Eukaryota</taxon>
        <taxon>Fungi</taxon>
        <taxon>Dikarya</taxon>
        <taxon>Basidiomycota</taxon>
        <taxon>Agaricomycotina</taxon>
        <taxon>Agaricomycetes</taxon>
        <taxon>Thelephorales</taxon>
        <taxon>Thelephoraceae</taxon>
        <taxon>Thelephora</taxon>
    </lineage>
</organism>
<reference evidence="1" key="1">
    <citation type="submission" date="2019-10" db="EMBL/GenBank/DDBJ databases">
        <authorList>
            <consortium name="DOE Joint Genome Institute"/>
            <person name="Kuo A."/>
            <person name="Miyauchi S."/>
            <person name="Kiss E."/>
            <person name="Drula E."/>
            <person name="Kohler A."/>
            <person name="Sanchez-Garcia M."/>
            <person name="Andreopoulos B."/>
            <person name="Barry K.W."/>
            <person name="Bonito G."/>
            <person name="Buee M."/>
            <person name="Carver A."/>
            <person name="Chen C."/>
            <person name="Cichocki N."/>
            <person name="Clum A."/>
            <person name="Culley D."/>
            <person name="Crous P.W."/>
            <person name="Fauchery L."/>
            <person name="Girlanda M."/>
            <person name="Hayes R."/>
            <person name="Keri Z."/>
            <person name="Labutti K."/>
            <person name="Lipzen A."/>
            <person name="Lombard V."/>
            <person name="Magnuson J."/>
            <person name="Maillard F."/>
            <person name="Morin E."/>
            <person name="Murat C."/>
            <person name="Nolan M."/>
            <person name="Ohm R."/>
            <person name="Pangilinan J."/>
            <person name="Pereira M."/>
            <person name="Perotto S."/>
            <person name="Peter M."/>
            <person name="Riley R."/>
            <person name="Sitrit Y."/>
            <person name="Stielow B."/>
            <person name="Szollosi G."/>
            <person name="Zifcakova L."/>
            <person name="Stursova M."/>
            <person name="Spatafora J.W."/>
            <person name="Tedersoo L."/>
            <person name="Vaario L.-M."/>
            <person name="Yamada A."/>
            <person name="Yan M."/>
            <person name="Wang P."/>
            <person name="Xu J."/>
            <person name="Bruns T."/>
            <person name="Baldrian P."/>
            <person name="Vilgalys R."/>
            <person name="Henrissat B."/>
            <person name="Grigoriev I.V."/>
            <person name="Hibbett D."/>
            <person name="Nagy L.G."/>
            <person name="Martin F.M."/>
        </authorList>
    </citation>
    <scope>NUCLEOTIDE SEQUENCE</scope>
    <source>
        <strain evidence="1">P2</strain>
    </source>
</reference>
<gene>
    <name evidence="1" type="ORF">BDM02DRAFT_3154894</name>
</gene>
<dbReference type="EMBL" id="MU117985">
    <property type="protein sequence ID" value="KAF9650436.1"/>
    <property type="molecule type" value="Genomic_DNA"/>
</dbReference>
<keyword evidence="2" id="KW-1185">Reference proteome</keyword>
<reference evidence="1" key="2">
    <citation type="journal article" date="2020" name="Nat. Commun.">
        <title>Large-scale genome sequencing of mycorrhizal fungi provides insights into the early evolution of symbiotic traits.</title>
        <authorList>
            <person name="Miyauchi S."/>
            <person name="Kiss E."/>
            <person name="Kuo A."/>
            <person name="Drula E."/>
            <person name="Kohler A."/>
            <person name="Sanchez-Garcia M."/>
            <person name="Morin E."/>
            <person name="Andreopoulos B."/>
            <person name="Barry K.W."/>
            <person name="Bonito G."/>
            <person name="Buee M."/>
            <person name="Carver A."/>
            <person name="Chen C."/>
            <person name="Cichocki N."/>
            <person name="Clum A."/>
            <person name="Culley D."/>
            <person name="Crous P.W."/>
            <person name="Fauchery L."/>
            <person name="Girlanda M."/>
            <person name="Hayes R.D."/>
            <person name="Keri Z."/>
            <person name="LaButti K."/>
            <person name="Lipzen A."/>
            <person name="Lombard V."/>
            <person name="Magnuson J."/>
            <person name="Maillard F."/>
            <person name="Murat C."/>
            <person name="Nolan M."/>
            <person name="Ohm R.A."/>
            <person name="Pangilinan J."/>
            <person name="Pereira M.F."/>
            <person name="Perotto S."/>
            <person name="Peter M."/>
            <person name="Pfister S."/>
            <person name="Riley R."/>
            <person name="Sitrit Y."/>
            <person name="Stielow J.B."/>
            <person name="Szollosi G."/>
            <person name="Zifcakova L."/>
            <person name="Stursova M."/>
            <person name="Spatafora J.W."/>
            <person name="Tedersoo L."/>
            <person name="Vaario L.M."/>
            <person name="Yamada A."/>
            <person name="Yan M."/>
            <person name="Wang P."/>
            <person name="Xu J."/>
            <person name="Bruns T."/>
            <person name="Baldrian P."/>
            <person name="Vilgalys R."/>
            <person name="Dunand C."/>
            <person name="Henrissat B."/>
            <person name="Grigoriev I.V."/>
            <person name="Hibbett D."/>
            <person name="Nagy L.G."/>
            <person name="Martin F.M."/>
        </authorList>
    </citation>
    <scope>NUCLEOTIDE SEQUENCE</scope>
    <source>
        <strain evidence="1">P2</strain>
    </source>
</reference>
<protein>
    <submittedName>
        <fullName evidence="1">Uncharacterized protein</fullName>
    </submittedName>
</protein>
<evidence type="ECO:0000313" key="1">
    <source>
        <dbReference type="EMBL" id="KAF9650436.1"/>
    </source>
</evidence>
<dbReference type="Proteomes" id="UP000886501">
    <property type="component" value="Unassembled WGS sequence"/>
</dbReference>
<proteinExistence type="predicted"/>